<dbReference type="SUPFAM" id="SSF55874">
    <property type="entry name" value="ATPase domain of HSP90 chaperone/DNA topoisomerase II/histidine kinase"/>
    <property type="match status" value="1"/>
</dbReference>
<gene>
    <name evidence="7" type="ORF">GCM10012289_42280</name>
</gene>
<dbReference type="EMBL" id="BMNH01000012">
    <property type="protein sequence ID" value="GGO72959.1"/>
    <property type="molecule type" value="Genomic_DNA"/>
</dbReference>
<evidence type="ECO:0000313" key="7">
    <source>
        <dbReference type="EMBL" id="GGO72959.1"/>
    </source>
</evidence>
<evidence type="ECO:0000256" key="5">
    <source>
        <dbReference type="SAM" id="Phobius"/>
    </source>
</evidence>
<dbReference type="Gene3D" id="1.20.5.1930">
    <property type="match status" value="1"/>
</dbReference>
<feature type="region of interest" description="Disordered" evidence="4">
    <location>
        <begin position="311"/>
        <end position="333"/>
    </location>
</feature>
<comment type="caution">
    <text evidence="7">The sequence shown here is derived from an EMBL/GenBank/DDBJ whole genome shotgun (WGS) entry which is preliminary data.</text>
</comment>
<evidence type="ECO:0000313" key="8">
    <source>
        <dbReference type="Proteomes" id="UP000646523"/>
    </source>
</evidence>
<reference evidence="7" key="2">
    <citation type="submission" date="2020-09" db="EMBL/GenBank/DDBJ databases">
        <authorList>
            <person name="Sun Q."/>
            <person name="Zhou Y."/>
        </authorList>
    </citation>
    <scope>NUCLEOTIDE SEQUENCE</scope>
    <source>
        <strain evidence="7">CGMCC 4.7368</strain>
    </source>
</reference>
<accession>A0A917Z4M7</accession>
<evidence type="ECO:0000259" key="6">
    <source>
        <dbReference type="Pfam" id="PF07730"/>
    </source>
</evidence>
<feature type="transmembrane region" description="Helical" evidence="5">
    <location>
        <begin position="6"/>
        <end position="24"/>
    </location>
</feature>
<dbReference type="Gene3D" id="3.30.565.10">
    <property type="entry name" value="Histidine kinase-like ATPase, C-terminal domain"/>
    <property type="match status" value="1"/>
</dbReference>
<dbReference type="Proteomes" id="UP000646523">
    <property type="component" value="Unassembled WGS sequence"/>
</dbReference>
<dbReference type="InterPro" id="IPR036890">
    <property type="entry name" value="HATPase_C_sf"/>
</dbReference>
<dbReference type="Pfam" id="PF07730">
    <property type="entry name" value="HisKA_3"/>
    <property type="match status" value="1"/>
</dbReference>
<organism evidence="7 8">
    <name type="scientific">Nonomuraea cavernae</name>
    <dbReference type="NCBI Taxonomy" id="2045107"/>
    <lineage>
        <taxon>Bacteria</taxon>
        <taxon>Bacillati</taxon>
        <taxon>Actinomycetota</taxon>
        <taxon>Actinomycetes</taxon>
        <taxon>Streptosporangiales</taxon>
        <taxon>Streptosporangiaceae</taxon>
        <taxon>Nonomuraea</taxon>
    </lineage>
</organism>
<protein>
    <recommendedName>
        <fullName evidence="6">Signal transduction histidine kinase subgroup 3 dimerisation and phosphoacceptor domain-containing protein</fullName>
    </recommendedName>
</protein>
<evidence type="ECO:0000256" key="2">
    <source>
        <dbReference type="ARBA" id="ARBA00022777"/>
    </source>
</evidence>
<feature type="transmembrane region" description="Helical" evidence="5">
    <location>
        <begin position="36"/>
        <end position="56"/>
    </location>
</feature>
<name>A0A917Z4M7_9ACTN</name>
<keyword evidence="5" id="KW-0472">Membrane</keyword>
<feature type="domain" description="Signal transduction histidine kinase subgroup 3 dimerisation and phosphoacceptor" evidence="6">
    <location>
        <begin position="172"/>
        <end position="235"/>
    </location>
</feature>
<keyword evidence="1" id="KW-0808">Transferase</keyword>
<evidence type="ECO:0000256" key="1">
    <source>
        <dbReference type="ARBA" id="ARBA00022679"/>
    </source>
</evidence>
<dbReference type="PANTHER" id="PTHR24421">
    <property type="entry name" value="NITRATE/NITRITE SENSOR PROTEIN NARX-RELATED"/>
    <property type="match status" value="1"/>
</dbReference>
<dbReference type="AlphaFoldDB" id="A0A917Z4M7"/>
<keyword evidence="5" id="KW-0812">Transmembrane</keyword>
<dbReference type="GO" id="GO:0000155">
    <property type="term" value="F:phosphorelay sensor kinase activity"/>
    <property type="evidence" value="ECO:0007669"/>
    <property type="project" value="InterPro"/>
</dbReference>
<evidence type="ECO:0000256" key="4">
    <source>
        <dbReference type="SAM" id="MobiDB-lite"/>
    </source>
</evidence>
<dbReference type="InterPro" id="IPR050482">
    <property type="entry name" value="Sensor_HK_TwoCompSys"/>
</dbReference>
<keyword evidence="2" id="KW-0418">Kinase</keyword>
<keyword evidence="8" id="KW-1185">Reference proteome</keyword>
<feature type="transmembrane region" description="Helical" evidence="5">
    <location>
        <begin position="133"/>
        <end position="152"/>
    </location>
</feature>
<evidence type="ECO:0000256" key="3">
    <source>
        <dbReference type="ARBA" id="ARBA00023012"/>
    </source>
</evidence>
<sequence>MAHVRRVWQPGPSVFSFWAALAYFPASDLIRRPDWLGVLGLAVAVAAYLLTIRASFAGRPRAAVLGLTVLAVAILALCAAYGGKWLYLAPVLSIACGVVLRGRVLSAALAMVTLTLMFITYRRGGGEDAVAAVAWGTFTAGLVVHVTLKLFATIAELRATRQELARAAVADERLRFSRDLHDLLGHTLSLMVVKAEAVHRLIPRDAAAAAAQASDIQRIGREALAEVRAVVAGYRGRGFADELAVARVALEDAQVPAVVTLEEVRPAPDADALLGWAVREGVTNVIRHAKATRCEITLIGRSEEIVLKIGNDGVPERGHGPEGGARPRGRGHGLDGLAERAAAAGARFEAKALPGGRFALTMAVPR</sequence>
<feature type="transmembrane region" description="Helical" evidence="5">
    <location>
        <begin position="62"/>
        <end position="83"/>
    </location>
</feature>
<dbReference type="GO" id="GO:0046983">
    <property type="term" value="F:protein dimerization activity"/>
    <property type="evidence" value="ECO:0007669"/>
    <property type="project" value="InterPro"/>
</dbReference>
<dbReference type="CDD" id="cd16917">
    <property type="entry name" value="HATPase_UhpB-NarQ-NarX-like"/>
    <property type="match status" value="1"/>
</dbReference>
<dbReference type="PANTHER" id="PTHR24421:SF63">
    <property type="entry name" value="SENSOR HISTIDINE KINASE DESK"/>
    <property type="match status" value="1"/>
</dbReference>
<keyword evidence="5" id="KW-1133">Transmembrane helix</keyword>
<reference evidence="7" key="1">
    <citation type="journal article" date="2014" name="Int. J. Syst. Evol. Microbiol.">
        <title>Complete genome sequence of Corynebacterium casei LMG S-19264T (=DSM 44701T), isolated from a smear-ripened cheese.</title>
        <authorList>
            <consortium name="US DOE Joint Genome Institute (JGI-PGF)"/>
            <person name="Walter F."/>
            <person name="Albersmeier A."/>
            <person name="Kalinowski J."/>
            <person name="Ruckert C."/>
        </authorList>
    </citation>
    <scope>NUCLEOTIDE SEQUENCE</scope>
    <source>
        <strain evidence="7">CGMCC 4.7368</strain>
    </source>
</reference>
<proteinExistence type="predicted"/>
<dbReference type="InterPro" id="IPR011712">
    <property type="entry name" value="Sig_transdc_His_kin_sub3_dim/P"/>
</dbReference>
<dbReference type="GO" id="GO:0016020">
    <property type="term" value="C:membrane"/>
    <property type="evidence" value="ECO:0007669"/>
    <property type="project" value="InterPro"/>
</dbReference>
<keyword evidence="3" id="KW-0902">Two-component regulatory system</keyword>
<feature type="transmembrane region" description="Helical" evidence="5">
    <location>
        <begin position="104"/>
        <end position="121"/>
    </location>
</feature>